<dbReference type="SUPFAM" id="SSF53335">
    <property type="entry name" value="S-adenosyl-L-methionine-dependent methyltransferases"/>
    <property type="match status" value="1"/>
</dbReference>
<keyword evidence="4 5" id="KW-0694">RNA-binding</keyword>
<feature type="binding site" evidence="5">
    <location>
        <position position="79"/>
    </location>
    <ligand>
        <name>S-adenosyl-L-methionine</name>
        <dbReference type="ChEBI" id="CHEBI:59789"/>
    </ligand>
</feature>
<dbReference type="InterPro" id="IPR023165">
    <property type="entry name" value="rRNA_Ade_diMease-like_C"/>
</dbReference>
<dbReference type="GO" id="GO:0000179">
    <property type="term" value="F:rRNA (adenine-N6,N6-)-dimethyltransferase activity"/>
    <property type="evidence" value="ECO:0007669"/>
    <property type="project" value="UniProtKB-UniRule"/>
</dbReference>
<keyword evidence="2 5" id="KW-0808">Transferase</keyword>
<sequence>MGKRLGQHFLESKRCLRRIAGALELEPGDTVVEIGPGHGELTKELLALSPSAVSSGPNCFELLEGKQETSGGIHLVAIEKDRELATLLKEKFHNSNVEVIEGDALKILPKLIRNLKLARPRRASGEAGEIRNSDYKIVGNIPFYLTGRLLRVVSELEPKPACAVFTVQREVAERIVAQPPKMNLLAASVQFWAEPEIIGYIPKTAFHPQPRVDSAIIKLVTGNGEKIVNPSYPITKLHDYYYQLIKILFKQPRKTILNNLRRKNESADALARTLKNLGIDPADRPQDLSVGTIIKLSEVWYTQNRR</sequence>
<feature type="domain" description="Ribosomal RNA adenine methylase transferase N-terminal" evidence="6">
    <location>
        <begin position="15"/>
        <end position="223"/>
    </location>
</feature>
<comment type="similarity">
    <text evidence="5">Belongs to the class I-like SAM-binding methyltransferase superfamily. rRNA adenine N(6)-methyltransferase family.</text>
</comment>
<comment type="caution">
    <text evidence="7">The sequence shown here is derived from an EMBL/GenBank/DDBJ whole genome shotgun (WGS) entry which is preliminary data.</text>
</comment>
<keyword evidence="1 5" id="KW-0489">Methyltransferase</keyword>
<feature type="binding site" evidence="5">
    <location>
        <position position="8"/>
    </location>
    <ligand>
        <name>S-adenosyl-L-methionine</name>
        <dbReference type="ChEBI" id="CHEBI:59789"/>
    </ligand>
</feature>
<reference evidence="7 8" key="1">
    <citation type="submission" date="2017-09" db="EMBL/GenBank/DDBJ databases">
        <title>Depth-based differentiation of microbial function through sediment-hosted aquifers and enrichment of novel symbionts in the deep terrestrial subsurface.</title>
        <authorList>
            <person name="Probst A.J."/>
            <person name="Ladd B."/>
            <person name="Jarett J.K."/>
            <person name="Geller-Mcgrath D.E."/>
            <person name="Sieber C.M."/>
            <person name="Emerson J.B."/>
            <person name="Anantharaman K."/>
            <person name="Thomas B.C."/>
            <person name="Malmstrom R."/>
            <person name="Stieglmeier M."/>
            <person name="Klingl A."/>
            <person name="Woyke T."/>
            <person name="Ryan C.M."/>
            <person name="Banfield J.F."/>
        </authorList>
    </citation>
    <scope>NUCLEOTIDE SEQUENCE [LARGE SCALE GENOMIC DNA]</scope>
    <source>
        <strain evidence="7">CG23_combo_of_CG06-09_8_20_14_all_54_14</strain>
    </source>
</reference>
<feature type="binding site" evidence="5">
    <location>
        <position position="10"/>
    </location>
    <ligand>
        <name>S-adenosyl-L-methionine</name>
        <dbReference type="ChEBI" id="CHEBI:59789"/>
    </ligand>
</feature>
<evidence type="ECO:0000313" key="8">
    <source>
        <dbReference type="Proteomes" id="UP000228812"/>
    </source>
</evidence>
<evidence type="ECO:0000256" key="5">
    <source>
        <dbReference type="PROSITE-ProRule" id="PRU01026"/>
    </source>
</evidence>
<feature type="binding site" evidence="5">
    <location>
        <position position="103"/>
    </location>
    <ligand>
        <name>S-adenosyl-L-methionine</name>
        <dbReference type="ChEBI" id="CHEBI:59789"/>
    </ligand>
</feature>
<dbReference type="Gene3D" id="3.40.50.150">
    <property type="entry name" value="Vaccinia Virus protein VP39"/>
    <property type="match status" value="1"/>
</dbReference>
<keyword evidence="3 5" id="KW-0949">S-adenosyl-L-methionine</keyword>
<dbReference type="AlphaFoldDB" id="A0A2G9ZCU4"/>
<proteinExistence type="inferred from homology"/>
<dbReference type="PROSITE" id="PS51689">
    <property type="entry name" value="SAM_RNA_A_N6_MT"/>
    <property type="match status" value="1"/>
</dbReference>
<evidence type="ECO:0000256" key="3">
    <source>
        <dbReference type="ARBA" id="ARBA00022691"/>
    </source>
</evidence>
<dbReference type="Gene3D" id="1.10.8.100">
    <property type="entry name" value="Ribosomal RNA adenine dimethylase-like, domain 2"/>
    <property type="match status" value="1"/>
</dbReference>
<evidence type="ECO:0000256" key="4">
    <source>
        <dbReference type="ARBA" id="ARBA00022884"/>
    </source>
</evidence>
<protein>
    <recommendedName>
        <fullName evidence="6">Ribosomal RNA adenine methylase transferase N-terminal domain-containing protein</fullName>
    </recommendedName>
</protein>
<evidence type="ECO:0000313" key="7">
    <source>
        <dbReference type="EMBL" id="PIP30178.1"/>
    </source>
</evidence>
<evidence type="ECO:0000256" key="1">
    <source>
        <dbReference type="ARBA" id="ARBA00022603"/>
    </source>
</evidence>
<dbReference type="Proteomes" id="UP000228812">
    <property type="component" value="Unassembled WGS sequence"/>
</dbReference>
<accession>A0A2G9ZCU4</accession>
<dbReference type="InterPro" id="IPR029063">
    <property type="entry name" value="SAM-dependent_MTases_sf"/>
</dbReference>
<feature type="binding site" evidence="5">
    <location>
        <position position="35"/>
    </location>
    <ligand>
        <name>S-adenosyl-L-methionine</name>
        <dbReference type="ChEBI" id="CHEBI:59789"/>
    </ligand>
</feature>
<dbReference type="PANTHER" id="PTHR11727">
    <property type="entry name" value="DIMETHYLADENOSINE TRANSFERASE"/>
    <property type="match status" value="1"/>
</dbReference>
<dbReference type="InterPro" id="IPR020598">
    <property type="entry name" value="rRNA_Ade_methylase_Trfase_N"/>
</dbReference>
<dbReference type="InterPro" id="IPR001737">
    <property type="entry name" value="KsgA/Erm"/>
</dbReference>
<feature type="binding site" evidence="5">
    <location>
        <position position="140"/>
    </location>
    <ligand>
        <name>S-adenosyl-L-methionine</name>
        <dbReference type="ChEBI" id="CHEBI:59789"/>
    </ligand>
</feature>
<dbReference type="Pfam" id="PF00398">
    <property type="entry name" value="RrnaAD"/>
    <property type="match status" value="2"/>
</dbReference>
<dbReference type="SMART" id="SM00650">
    <property type="entry name" value="rADc"/>
    <property type="match status" value="1"/>
</dbReference>
<name>A0A2G9ZCU4_9BACT</name>
<dbReference type="EMBL" id="PCRZ01000001">
    <property type="protein sequence ID" value="PIP30178.1"/>
    <property type="molecule type" value="Genomic_DNA"/>
</dbReference>
<organism evidence="7 8">
    <name type="scientific">Candidatus Jorgensenbacteria bacterium CG23_combo_of_CG06-09_8_20_14_all_54_14</name>
    <dbReference type="NCBI Taxonomy" id="1974595"/>
    <lineage>
        <taxon>Bacteria</taxon>
        <taxon>Candidatus Joergenseniibacteriota</taxon>
    </lineage>
</organism>
<dbReference type="GO" id="GO:0003723">
    <property type="term" value="F:RNA binding"/>
    <property type="evidence" value="ECO:0007669"/>
    <property type="project" value="UniProtKB-UniRule"/>
</dbReference>
<gene>
    <name evidence="7" type="ORF">COX26_00020</name>
</gene>
<dbReference type="PANTHER" id="PTHR11727:SF7">
    <property type="entry name" value="DIMETHYLADENOSINE TRANSFERASE-RELATED"/>
    <property type="match status" value="1"/>
</dbReference>
<evidence type="ECO:0000259" key="6">
    <source>
        <dbReference type="SMART" id="SM00650"/>
    </source>
</evidence>
<evidence type="ECO:0000256" key="2">
    <source>
        <dbReference type="ARBA" id="ARBA00022679"/>
    </source>
</evidence>
<dbReference type="GO" id="GO:0005829">
    <property type="term" value="C:cytosol"/>
    <property type="evidence" value="ECO:0007669"/>
    <property type="project" value="TreeGrafter"/>
</dbReference>